<dbReference type="HOGENOM" id="CLU_060014_1_0_1"/>
<dbReference type="GO" id="GO:0007635">
    <property type="term" value="P:chemosensory behavior"/>
    <property type="evidence" value="ECO:0000318"/>
    <property type="project" value="GO_Central"/>
</dbReference>
<keyword evidence="7 8" id="KW-0807">Transducer</keyword>
<dbReference type="Pfam" id="PF08395">
    <property type="entry name" value="7tm_7"/>
    <property type="match status" value="1"/>
</dbReference>
<dbReference type="Proteomes" id="UP000007266">
    <property type="component" value="Linkage group 4"/>
</dbReference>
<keyword evidence="3 8" id="KW-0812">Transmembrane</keyword>
<evidence type="ECO:0000256" key="8">
    <source>
        <dbReference type="RuleBase" id="RU363108"/>
    </source>
</evidence>
<reference evidence="9" key="3">
    <citation type="submission" date="2007-09" db="EMBL/GenBank/DDBJ databases">
        <title>Characterization of Tribolium castaneum chemoreceptors.</title>
        <authorList>
            <person name="Abdel-latief M."/>
        </authorList>
    </citation>
    <scope>NUCLEOTIDE SEQUENCE</scope>
    <source>
        <tissue evidence="9">Gustatory organ</tissue>
    </source>
</reference>
<dbReference type="GO" id="GO:0007165">
    <property type="term" value="P:signal transduction"/>
    <property type="evidence" value="ECO:0007669"/>
    <property type="project" value="UniProtKB-KW"/>
</dbReference>
<dbReference type="PANTHER" id="PTHR21143:SF104">
    <property type="entry name" value="GUSTATORY RECEPTOR 8A-RELATED"/>
    <property type="match status" value="1"/>
</dbReference>
<dbReference type="GO" id="GO:0005886">
    <property type="term" value="C:plasma membrane"/>
    <property type="evidence" value="ECO:0007669"/>
    <property type="project" value="UniProtKB-SubCell"/>
</dbReference>
<sequence length="379" mass="43546">MCYFNYSKKDIRSLSFFYKICNIFGIVPPYSFEKPDSQKSLWKKIQGVVLVSIIAAGTAYSIYVRHTYYRRLYTITHLVLDYLDEFLIVALAFQVILNSCFCDPAKWIRLNNNLQYIDEVLKNRDSHETNLLRNVSVQFFVYVILYILATVFLAYVWICEMGVVTLQAYTLHLFCVLYVVLLHFLTYNLSLGIKLRYDDVNNLFRIEESEEKNIIVSLRQIGSLSQLLSETVALFNDVFGTCLILITGKSIVQLLTCLNFITNNLKSENEEFKEKLLAANLCLVIYTLVSVSLVMVTCDACTIASKQTISWCYKLQEQFVTNSEVRTELFKLAQHVSANIVHITAGNYFEINKATLCGIFGTTTTYFIVILQFNQSSAK</sequence>
<keyword evidence="6 8" id="KW-0675">Receptor</keyword>
<feature type="transmembrane region" description="Helical" evidence="8">
    <location>
        <begin position="164"/>
        <end position="187"/>
    </location>
</feature>
<accession>A2AX70</accession>
<evidence type="ECO:0000256" key="1">
    <source>
        <dbReference type="ARBA" id="ARBA00004651"/>
    </source>
</evidence>
<evidence type="ECO:0000256" key="2">
    <source>
        <dbReference type="ARBA" id="ARBA00022475"/>
    </source>
</evidence>
<dbReference type="AlphaFoldDB" id="A2AX70"/>
<evidence type="ECO:0000256" key="3">
    <source>
        <dbReference type="ARBA" id="ARBA00022692"/>
    </source>
</evidence>
<evidence type="ECO:0000313" key="12">
    <source>
        <dbReference type="EMBL" id="EFA02937.1"/>
    </source>
</evidence>
<keyword evidence="2 8" id="KW-1003">Cell membrane</keyword>
<dbReference type="CTD" id="100142365"/>
<evidence type="ECO:0000256" key="7">
    <source>
        <dbReference type="ARBA" id="ARBA00023224"/>
    </source>
</evidence>
<feature type="transmembrane region" description="Helical" evidence="8">
    <location>
        <begin position="276"/>
        <end position="296"/>
    </location>
</feature>
<reference evidence="12 13" key="5">
    <citation type="journal article" date="2010" name="Nucleic Acids Res.">
        <title>BeetleBase in 2010: revisions to provide comprehensive genomic information for Tribolium castaneum.</title>
        <authorList>
            <person name="Kim H.S."/>
            <person name="Murphy T."/>
            <person name="Xia J."/>
            <person name="Caragea D."/>
            <person name="Park Y."/>
            <person name="Beeman R.W."/>
            <person name="Lorenzen M.D."/>
            <person name="Butcher S."/>
            <person name="Manak J.R."/>
            <person name="Brown S.J."/>
        </authorList>
    </citation>
    <scope>GENOME REANNOTATION</scope>
    <source>
        <strain evidence="12 13">Georgia GA2</strain>
    </source>
</reference>
<dbReference type="InParanoid" id="A2AX70"/>
<dbReference type="GO" id="GO:0050909">
    <property type="term" value="P:sensory perception of taste"/>
    <property type="evidence" value="ECO:0007669"/>
    <property type="project" value="InterPro"/>
</dbReference>
<comment type="similarity">
    <text evidence="8">Belongs to the insect chemoreceptor superfamily. Gustatory receptor (GR) family.</text>
</comment>
<gene>
    <name evidence="10" type="primary">gr8</name>
    <name evidence="12" type="synonym">AUGUSTUS-3.0.2_30196</name>
    <name evidence="11" type="synonym">gr45</name>
    <name evidence="9" type="synonym">Gr69</name>
    <name evidence="12" type="ORF">TcasGA2_TC030196</name>
</gene>
<dbReference type="EMBL" id="EU170060">
    <property type="protein sequence ID" value="ABY40585.1"/>
    <property type="molecule type" value="Genomic_DNA"/>
</dbReference>
<feature type="transmembrane region" description="Helical" evidence="8">
    <location>
        <begin position="139"/>
        <end position="158"/>
    </location>
</feature>
<dbReference type="PANTHER" id="PTHR21143">
    <property type="entry name" value="INVERTEBRATE GUSTATORY RECEPTOR"/>
    <property type="match status" value="1"/>
</dbReference>
<dbReference type="GO" id="GO:0043025">
    <property type="term" value="C:neuronal cell body"/>
    <property type="evidence" value="ECO:0000318"/>
    <property type="project" value="GO_Central"/>
</dbReference>
<evidence type="ECO:0000256" key="4">
    <source>
        <dbReference type="ARBA" id="ARBA00022989"/>
    </source>
</evidence>
<feature type="transmembrane region" description="Helical" evidence="8">
    <location>
        <begin position="44"/>
        <end position="63"/>
    </location>
</feature>
<keyword evidence="5 8" id="KW-0472">Membrane</keyword>
<dbReference type="EMBL" id="KQ971338">
    <property type="protein sequence ID" value="EFA02937.1"/>
    <property type="molecule type" value="Genomic_DNA"/>
</dbReference>
<proteinExistence type="inferred from homology"/>
<reference evidence="12" key="6">
    <citation type="submission" date="2014-11" db="EMBL/GenBank/DDBJ databases">
        <title>Tools and pipelines for BioNano data: molecule assembly pipeline and FASTA super scaffolding tool.</title>
        <authorList>
            <person name="Shelton J.M."/>
            <person name="Herndon N."/>
            <person name="Coleman C."/>
            <person name="Lu N."/>
            <person name="Brown S.J."/>
        </authorList>
    </citation>
    <scope>NUCLEOTIDE SEQUENCE</scope>
    <source>
        <strain evidence="12">Georgia GA2</strain>
    </source>
</reference>
<comment type="function">
    <text evidence="8">Gustatory receptor which mediates acceptance or avoidance behavior, depending on its substrates.</text>
</comment>
<dbReference type="RefSeq" id="NP_001137599.1">
    <property type="nucleotide sequence ID" value="NM_001144127.1"/>
</dbReference>
<dbReference type="GO" id="GO:0030424">
    <property type="term" value="C:axon"/>
    <property type="evidence" value="ECO:0000318"/>
    <property type="project" value="GO_Central"/>
</dbReference>
<name>A2AX70_TRICA</name>
<evidence type="ECO:0000256" key="5">
    <source>
        <dbReference type="ARBA" id="ARBA00023136"/>
    </source>
</evidence>
<dbReference type="InterPro" id="IPR013604">
    <property type="entry name" value="7TM_chemorcpt"/>
</dbReference>
<evidence type="ECO:0000313" key="10">
    <source>
        <dbReference type="EMBL" id="CAL23141.2"/>
    </source>
</evidence>
<reference evidence="10" key="2">
    <citation type="journal article" date="2007" name="PLoS ONE">
        <title>A Family of Chemoreceptors in Tribolium castaneum (Tenebrionidae: Coleoptera).</title>
        <authorList>
            <person name="Abdel-Latief M."/>
        </authorList>
    </citation>
    <scope>NUCLEOTIDE SEQUENCE</scope>
</reference>
<dbReference type="EMBL" id="AM292366">
    <property type="protein sequence ID" value="CAL23178.2"/>
    <property type="molecule type" value="Genomic_DNA"/>
</dbReference>
<keyword evidence="4 8" id="KW-1133">Transmembrane helix</keyword>
<evidence type="ECO:0000313" key="9">
    <source>
        <dbReference type="EMBL" id="ABY40585.1"/>
    </source>
</evidence>
<dbReference type="GeneID" id="100142365"/>
<dbReference type="STRING" id="7070.A2AX70"/>
<comment type="caution">
    <text evidence="8">Lacks conserved residue(s) required for the propagation of feature annotation.</text>
</comment>
<accession>A2AXA7</accession>
<dbReference type="EMBL" id="AM292329">
    <property type="protein sequence ID" value="CAL23141.2"/>
    <property type="molecule type" value="Genomic_DNA"/>
</dbReference>
<feature type="transmembrane region" description="Helical" evidence="8">
    <location>
        <begin position="16"/>
        <end position="32"/>
    </location>
</feature>
<evidence type="ECO:0000313" key="13">
    <source>
        <dbReference type="Proteomes" id="UP000007266"/>
    </source>
</evidence>
<dbReference type="OrthoDB" id="6774919at2759"/>
<evidence type="ECO:0000313" key="11">
    <source>
        <dbReference type="EMBL" id="CAL23178.2"/>
    </source>
</evidence>
<dbReference type="GO" id="GO:0008049">
    <property type="term" value="P:male courtship behavior"/>
    <property type="evidence" value="ECO:0000318"/>
    <property type="project" value="GO_Central"/>
</dbReference>
<reference evidence="12 13" key="4">
    <citation type="journal article" date="2008" name="Nature">
        <title>The genome of the model beetle and pest Tribolium castaneum.</title>
        <authorList>
            <consortium name="Tribolium Genome Sequencing Consortium"/>
            <person name="Richards S."/>
            <person name="Gibbs R.A."/>
            <person name="Weinstock G.M."/>
            <person name="Brown S.J."/>
            <person name="Denell R."/>
            <person name="Beeman R.W."/>
            <person name="Gibbs R."/>
            <person name="Beeman R.W."/>
            <person name="Brown S.J."/>
            <person name="Bucher G."/>
            <person name="Friedrich M."/>
            <person name="Grimmelikhuijzen C.J."/>
            <person name="Klingler M."/>
            <person name="Lorenzen M."/>
            <person name="Richards S."/>
            <person name="Roth S."/>
            <person name="Schroder R."/>
            <person name="Tautz D."/>
            <person name="Zdobnov E.M."/>
            <person name="Muzny D."/>
            <person name="Gibbs R.A."/>
            <person name="Weinstock G.M."/>
            <person name="Attaway T."/>
            <person name="Bell S."/>
            <person name="Buhay C.J."/>
            <person name="Chandrabose M.N."/>
            <person name="Chavez D."/>
            <person name="Clerk-Blankenburg K.P."/>
            <person name="Cree A."/>
            <person name="Dao M."/>
            <person name="Davis C."/>
            <person name="Chacko J."/>
            <person name="Dinh H."/>
            <person name="Dugan-Rocha S."/>
            <person name="Fowler G."/>
            <person name="Garner T.T."/>
            <person name="Garnes J."/>
            <person name="Gnirke A."/>
            <person name="Hawes A."/>
            <person name="Hernandez J."/>
            <person name="Hines S."/>
            <person name="Holder M."/>
            <person name="Hume J."/>
            <person name="Jhangiani S.N."/>
            <person name="Joshi V."/>
            <person name="Khan Z.M."/>
            <person name="Jackson L."/>
            <person name="Kovar C."/>
            <person name="Kowis A."/>
            <person name="Lee S."/>
            <person name="Lewis L.R."/>
            <person name="Margolis J."/>
            <person name="Morgan M."/>
            <person name="Nazareth L.V."/>
            <person name="Nguyen N."/>
            <person name="Okwuonu G."/>
            <person name="Parker D."/>
            <person name="Richards S."/>
            <person name="Ruiz S.J."/>
            <person name="Santibanez J."/>
            <person name="Savard J."/>
            <person name="Scherer S.E."/>
            <person name="Schneider B."/>
            <person name="Sodergren E."/>
            <person name="Tautz D."/>
            <person name="Vattahil S."/>
            <person name="Villasana D."/>
            <person name="White C.S."/>
            <person name="Wright R."/>
            <person name="Park Y."/>
            <person name="Beeman R.W."/>
            <person name="Lord J."/>
            <person name="Oppert B."/>
            <person name="Lorenzen M."/>
            <person name="Brown S."/>
            <person name="Wang L."/>
            <person name="Savard J."/>
            <person name="Tautz D."/>
            <person name="Richards S."/>
            <person name="Weinstock G."/>
            <person name="Gibbs R.A."/>
            <person name="Liu Y."/>
            <person name="Worley K."/>
            <person name="Weinstock G."/>
            <person name="Elsik C.G."/>
            <person name="Reese J.T."/>
            <person name="Elhaik E."/>
            <person name="Landan G."/>
            <person name="Graur D."/>
            <person name="Arensburger P."/>
            <person name="Atkinson P."/>
            <person name="Beeman R.W."/>
            <person name="Beidler J."/>
            <person name="Brown S.J."/>
            <person name="Demuth J.P."/>
            <person name="Drury D.W."/>
            <person name="Du Y.Z."/>
            <person name="Fujiwara H."/>
            <person name="Lorenzen M."/>
            <person name="Maselli V."/>
            <person name="Osanai M."/>
            <person name="Park Y."/>
            <person name="Robertson H.M."/>
            <person name="Tu Z."/>
            <person name="Wang J.J."/>
            <person name="Wang S."/>
            <person name="Richards S."/>
            <person name="Song H."/>
            <person name="Zhang L."/>
            <person name="Sodergren E."/>
            <person name="Werner D."/>
            <person name="Stanke M."/>
            <person name="Morgenstern B."/>
            <person name="Solovyev V."/>
            <person name="Kosarev P."/>
            <person name="Brown G."/>
            <person name="Chen H.C."/>
            <person name="Ermolaeva O."/>
            <person name="Hlavina W."/>
            <person name="Kapustin Y."/>
            <person name="Kiryutin B."/>
            <person name="Kitts P."/>
            <person name="Maglott D."/>
            <person name="Pruitt K."/>
            <person name="Sapojnikov V."/>
            <person name="Souvorov A."/>
            <person name="Mackey A.J."/>
            <person name="Waterhouse R.M."/>
            <person name="Wyder S."/>
            <person name="Zdobnov E.M."/>
            <person name="Zdobnov E.M."/>
            <person name="Wyder S."/>
            <person name="Kriventseva E.V."/>
            <person name="Kadowaki T."/>
            <person name="Bork P."/>
            <person name="Aranda M."/>
            <person name="Bao R."/>
            <person name="Beermann A."/>
            <person name="Berns N."/>
            <person name="Bolognesi R."/>
            <person name="Bonneton F."/>
            <person name="Bopp D."/>
            <person name="Brown S.J."/>
            <person name="Bucher G."/>
            <person name="Butts T."/>
            <person name="Chaumot A."/>
            <person name="Denell R.E."/>
            <person name="Ferrier D.E."/>
            <person name="Friedrich M."/>
            <person name="Gordon C.M."/>
            <person name="Jindra M."/>
            <person name="Klingler M."/>
            <person name="Lan Q."/>
            <person name="Lattorff H.M."/>
            <person name="Laudet V."/>
            <person name="von Levetsow C."/>
            <person name="Liu Z."/>
            <person name="Lutz R."/>
            <person name="Lynch J.A."/>
            <person name="da Fonseca R.N."/>
            <person name="Posnien N."/>
            <person name="Reuter R."/>
            <person name="Roth S."/>
            <person name="Savard J."/>
            <person name="Schinko J.B."/>
            <person name="Schmitt C."/>
            <person name="Schoppmeier M."/>
            <person name="Schroder R."/>
            <person name="Shippy T.D."/>
            <person name="Simonnet F."/>
            <person name="Marques-Souza H."/>
            <person name="Tautz D."/>
            <person name="Tomoyasu Y."/>
            <person name="Trauner J."/>
            <person name="Van der Zee M."/>
            <person name="Vervoort M."/>
            <person name="Wittkopp N."/>
            <person name="Wimmer E.A."/>
            <person name="Yang X."/>
            <person name="Jones A.K."/>
            <person name="Sattelle D.B."/>
            <person name="Ebert P.R."/>
            <person name="Nelson D."/>
            <person name="Scott J.G."/>
            <person name="Beeman R.W."/>
            <person name="Muthukrishnan S."/>
            <person name="Kramer K.J."/>
            <person name="Arakane Y."/>
            <person name="Beeman R.W."/>
            <person name="Zhu Q."/>
            <person name="Hogenkamp D."/>
            <person name="Dixit R."/>
            <person name="Oppert B."/>
            <person name="Jiang H."/>
            <person name="Zou Z."/>
            <person name="Marshall J."/>
            <person name="Elpidina E."/>
            <person name="Vinokurov K."/>
            <person name="Oppert C."/>
            <person name="Zou Z."/>
            <person name="Evans J."/>
            <person name="Lu Z."/>
            <person name="Zhao P."/>
            <person name="Sumathipala N."/>
            <person name="Altincicek B."/>
            <person name="Vilcinskas A."/>
            <person name="Williams M."/>
            <person name="Hultmark D."/>
            <person name="Hetru C."/>
            <person name="Jiang H."/>
            <person name="Grimmelikhuijzen C.J."/>
            <person name="Hauser F."/>
            <person name="Cazzamali G."/>
            <person name="Williamson M."/>
            <person name="Park Y."/>
            <person name="Li B."/>
            <person name="Tanaka Y."/>
            <person name="Predel R."/>
            <person name="Neupert S."/>
            <person name="Schachtner J."/>
            <person name="Verleyen P."/>
            <person name="Raible F."/>
            <person name="Bork P."/>
            <person name="Friedrich M."/>
            <person name="Walden K.K."/>
            <person name="Robertson H.M."/>
            <person name="Angeli S."/>
            <person name="Foret S."/>
            <person name="Bucher G."/>
            <person name="Schuetz S."/>
            <person name="Maleszka R."/>
            <person name="Wimmer E.A."/>
            <person name="Beeman R.W."/>
            <person name="Lorenzen M."/>
            <person name="Tomoyasu Y."/>
            <person name="Miller S.C."/>
            <person name="Grossmann D."/>
            <person name="Bucher G."/>
        </authorList>
    </citation>
    <scope>NUCLEOTIDE SEQUENCE [LARGE SCALE GENOMIC DNA]</scope>
    <source>
        <strain evidence="12 13">Georgia GA2</strain>
    </source>
</reference>
<reference evidence="10" key="1">
    <citation type="submission" date="2006-07" db="EMBL/GenBank/DDBJ databases">
        <authorList>
            <person name="Abdel-latief M."/>
        </authorList>
    </citation>
    <scope>NUCLEOTIDE SEQUENCE</scope>
</reference>
<organism evidence="10">
    <name type="scientific">Tribolium castaneum</name>
    <name type="common">Red flour beetle</name>
    <dbReference type="NCBI Taxonomy" id="7070"/>
    <lineage>
        <taxon>Eukaryota</taxon>
        <taxon>Metazoa</taxon>
        <taxon>Ecdysozoa</taxon>
        <taxon>Arthropoda</taxon>
        <taxon>Hexapoda</taxon>
        <taxon>Insecta</taxon>
        <taxon>Pterygota</taxon>
        <taxon>Neoptera</taxon>
        <taxon>Endopterygota</taxon>
        <taxon>Coleoptera</taxon>
        <taxon>Polyphaga</taxon>
        <taxon>Cucujiformia</taxon>
        <taxon>Tenebrionidae</taxon>
        <taxon>Tenebrionidae incertae sedis</taxon>
        <taxon>Tribolium</taxon>
    </lineage>
</organism>
<keyword evidence="13" id="KW-1185">Reference proteome</keyword>
<protein>
    <recommendedName>
        <fullName evidence="8">Gustatory receptor</fullName>
    </recommendedName>
</protein>
<evidence type="ECO:0000256" key="6">
    <source>
        <dbReference type="ARBA" id="ARBA00023170"/>
    </source>
</evidence>
<dbReference type="GO" id="GO:0030425">
    <property type="term" value="C:dendrite"/>
    <property type="evidence" value="ECO:0000318"/>
    <property type="project" value="GO_Central"/>
</dbReference>
<comment type="subcellular location">
    <subcellularLocation>
        <location evidence="1 8">Cell membrane</location>
        <topology evidence="1 8">Multi-pass membrane protein</topology>
    </subcellularLocation>
</comment>
<dbReference type="KEGG" id="tca:100142365"/>